<feature type="region of interest" description="Disordered" evidence="1">
    <location>
        <begin position="132"/>
        <end position="177"/>
    </location>
</feature>
<protein>
    <submittedName>
        <fullName evidence="2">DNA-binding protein</fullName>
    </submittedName>
</protein>
<sequence length="177" mass="18808">MTAAEQDLFTAPDPAHARAHRTYAALTRIAERHASDDARRRRHTNPYVPDPYEAVALVTALAAGGAALAADEEPVDSADLVAALTLVPHVRAELDALEAGLLRLARDRGLTWQSIAYGLGLGTPQAARQRYERLTGRVGAETGSDTRGQSDESGQSDSRAESSGRGDREGHGGGRTR</sequence>
<feature type="compositionally biased region" description="Polar residues" evidence="1">
    <location>
        <begin position="143"/>
        <end position="157"/>
    </location>
</feature>
<name>A0ABW7STA3_9ACTN</name>
<evidence type="ECO:0000313" key="3">
    <source>
        <dbReference type="Proteomes" id="UP001611075"/>
    </source>
</evidence>
<dbReference type="EMBL" id="JBIRPU010000024">
    <property type="protein sequence ID" value="MFI0796151.1"/>
    <property type="molecule type" value="Genomic_DNA"/>
</dbReference>
<evidence type="ECO:0000256" key="1">
    <source>
        <dbReference type="SAM" id="MobiDB-lite"/>
    </source>
</evidence>
<feature type="compositionally biased region" description="Basic and acidic residues" evidence="1">
    <location>
        <begin position="158"/>
        <end position="177"/>
    </location>
</feature>
<evidence type="ECO:0000313" key="2">
    <source>
        <dbReference type="EMBL" id="MFI0796151.1"/>
    </source>
</evidence>
<dbReference type="Proteomes" id="UP001611075">
    <property type="component" value="Unassembled WGS sequence"/>
</dbReference>
<proteinExistence type="predicted"/>
<dbReference type="GO" id="GO:0003677">
    <property type="term" value="F:DNA binding"/>
    <property type="evidence" value="ECO:0007669"/>
    <property type="project" value="UniProtKB-KW"/>
</dbReference>
<accession>A0ABW7STA3</accession>
<keyword evidence="2" id="KW-0238">DNA-binding</keyword>
<keyword evidence="3" id="KW-1185">Reference proteome</keyword>
<dbReference type="RefSeq" id="WP_396684002.1">
    <property type="nucleotide sequence ID" value="NZ_JBIRPU010000024.1"/>
</dbReference>
<reference evidence="2 3" key="1">
    <citation type="submission" date="2024-10" db="EMBL/GenBank/DDBJ databases">
        <title>The Natural Products Discovery Center: Release of the First 8490 Sequenced Strains for Exploring Actinobacteria Biosynthetic Diversity.</title>
        <authorList>
            <person name="Kalkreuter E."/>
            <person name="Kautsar S.A."/>
            <person name="Yang D."/>
            <person name="Bader C.D."/>
            <person name="Teijaro C.N."/>
            <person name="Fluegel L."/>
            <person name="Davis C.M."/>
            <person name="Simpson J.R."/>
            <person name="Lauterbach L."/>
            <person name="Steele A.D."/>
            <person name="Gui C."/>
            <person name="Meng S."/>
            <person name="Li G."/>
            <person name="Viehrig K."/>
            <person name="Ye F."/>
            <person name="Su P."/>
            <person name="Kiefer A.F."/>
            <person name="Nichols A."/>
            <person name="Cepeda A.J."/>
            <person name="Yan W."/>
            <person name="Fan B."/>
            <person name="Jiang Y."/>
            <person name="Adhikari A."/>
            <person name="Zheng C.-J."/>
            <person name="Schuster L."/>
            <person name="Cowan T.M."/>
            <person name="Smanski M.J."/>
            <person name="Chevrette M.G."/>
            <person name="De Carvalho L.P.S."/>
            <person name="Shen B."/>
        </authorList>
    </citation>
    <scope>NUCLEOTIDE SEQUENCE [LARGE SCALE GENOMIC DNA]</scope>
    <source>
        <strain evidence="2 3">NPDC021253</strain>
    </source>
</reference>
<gene>
    <name evidence="2" type="ORF">ACH4OY_26225</name>
</gene>
<comment type="caution">
    <text evidence="2">The sequence shown here is derived from an EMBL/GenBank/DDBJ whole genome shotgun (WGS) entry which is preliminary data.</text>
</comment>
<organism evidence="2 3">
    <name type="scientific">Micromonospora rubida</name>
    <dbReference type="NCBI Taxonomy" id="2697657"/>
    <lineage>
        <taxon>Bacteria</taxon>
        <taxon>Bacillati</taxon>
        <taxon>Actinomycetota</taxon>
        <taxon>Actinomycetes</taxon>
        <taxon>Micromonosporales</taxon>
        <taxon>Micromonosporaceae</taxon>
        <taxon>Micromonospora</taxon>
    </lineage>
</organism>